<dbReference type="GO" id="GO:0038023">
    <property type="term" value="F:signaling receptor activity"/>
    <property type="evidence" value="ECO:0007669"/>
    <property type="project" value="TreeGrafter"/>
</dbReference>
<evidence type="ECO:0000256" key="1">
    <source>
        <dbReference type="ARBA" id="ARBA00004184"/>
    </source>
</evidence>
<evidence type="ECO:0000256" key="6">
    <source>
        <dbReference type="ARBA" id="ARBA00023157"/>
    </source>
</evidence>
<sequence>MVGETTYLVACLSNAFNHYHFSFYDSKIEFGDPTLVNGVVTQGRNLEQGNTCCREYVTKYQVYYTEDGVNWSIVPDPSGYAKNFQGNQDIDTPVTNMFDCPVFARAVRIVPMEWNQRMALRFDLIGCHLEPNNGS</sequence>
<gene>
    <name evidence="8" type="ORF">CHS0354_031212</name>
</gene>
<dbReference type="GO" id="GO:0005886">
    <property type="term" value="C:plasma membrane"/>
    <property type="evidence" value="ECO:0007669"/>
    <property type="project" value="TreeGrafter"/>
</dbReference>
<proteinExistence type="predicted"/>
<dbReference type="AlphaFoldDB" id="A0AAE0TLH2"/>
<dbReference type="InterPro" id="IPR050633">
    <property type="entry name" value="Neuropilin_MCO_CoagFactor"/>
</dbReference>
<dbReference type="Proteomes" id="UP001195483">
    <property type="component" value="Unassembled WGS sequence"/>
</dbReference>
<keyword evidence="5" id="KW-0472">Membrane</keyword>
<evidence type="ECO:0000256" key="4">
    <source>
        <dbReference type="ARBA" id="ARBA00022889"/>
    </source>
</evidence>
<organism evidence="8 9">
    <name type="scientific">Potamilus streckersoni</name>
    <dbReference type="NCBI Taxonomy" id="2493646"/>
    <lineage>
        <taxon>Eukaryota</taxon>
        <taxon>Metazoa</taxon>
        <taxon>Spiralia</taxon>
        <taxon>Lophotrochozoa</taxon>
        <taxon>Mollusca</taxon>
        <taxon>Bivalvia</taxon>
        <taxon>Autobranchia</taxon>
        <taxon>Heteroconchia</taxon>
        <taxon>Palaeoheterodonta</taxon>
        <taxon>Unionida</taxon>
        <taxon>Unionoidea</taxon>
        <taxon>Unionidae</taxon>
        <taxon>Ambleminae</taxon>
        <taxon>Lampsilini</taxon>
        <taxon>Potamilus</taxon>
    </lineage>
</organism>
<dbReference type="InterPro" id="IPR000421">
    <property type="entry name" value="FA58C"/>
</dbReference>
<dbReference type="GO" id="GO:0005576">
    <property type="term" value="C:extracellular region"/>
    <property type="evidence" value="ECO:0007669"/>
    <property type="project" value="UniProtKB-SubCell"/>
</dbReference>
<reference evidence="8" key="3">
    <citation type="submission" date="2023-05" db="EMBL/GenBank/DDBJ databases">
        <authorList>
            <person name="Smith C.H."/>
        </authorList>
    </citation>
    <scope>NUCLEOTIDE SEQUENCE</scope>
    <source>
        <strain evidence="8">CHS0354</strain>
        <tissue evidence="8">Mantle</tissue>
    </source>
</reference>
<evidence type="ECO:0000256" key="3">
    <source>
        <dbReference type="ARBA" id="ARBA00022525"/>
    </source>
</evidence>
<keyword evidence="9" id="KW-1185">Reference proteome</keyword>
<reference evidence="8" key="2">
    <citation type="journal article" date="2021" name="Genome Biol. Evol.">
        <title>Developing a high-quality reference genome for a parasitic bivalve with doubly uniparental inheritance (Bivalvia: Unionida).</title>
        <authorList>
            <person name="Smith C.H."/>
        </authorList>
    </citation>
    <scope>NUCLEOTIDE SEQUENCE</scope>
    <source>
        <strain evidence="8">CHS0354</strain>
        <tissue evidence="8">Mantle</tissue>
    </source>
</reference>
<protein>
    <recommendedName>
        <fullName evidence="7">F5/8 type C domain-containing protein</fullName>
    </recommendedName>
</protein>
<evidence type="ECO:0000313" key="8">
    <source>
        <dbReference type="EMBL" id="KAK3612138.1"/>
    </source>
</evidence>
<comment type="caution">
    <text evidence="8">The sequence shown here is derived from an EMBL/GenBank/DDBJ whole genome shotgun (WGS) entry which is preliminary data.</text>
</comment>
<dbReference type="InterPro" id="IPR008979">
    <property type="entry name" value="Galactose-bd-like_sf"/>
</dbReference>
<dbReference type="SUPFAM" id="SSF49785">
    <property type="entry name" value="Galactose-binding domain-like"/>
    <property type="match status" value="1"/>
</dbReference>
<dbReference type="PROSITE" id="PS50022">
    <property type="entry name" value="FA58C_3"/>
    <property type="match status" value="1"/>
</dbReference>
<dbReference type="PANTHER" id="PTHR46806">
    <property type="entry name" value="F5/8 TYPE C DOMAIN-CONTAINING PROTEIN"/>
    <property type="match status" value="1"/>
</dbReference>
<keyword evidence="4" id="KW-0130">Cell adhesion</keyword>
<evidence type="ECO:0000259" key="7">
    <source>
        <dbReference type="PROSITE" id="PS50022"/>
    </source>
</evidence>
<dbReference type="GO" id="GO:0007155">
    <property type="term" value="P:cell adhesion"/>
    <property type="evidence" value="ECO:0007669"/>
    <property type="project" value="UniProtKB-KW"/>
</dbReference>
<dbReference type="Pfam" id="PF00754">
    <property type="entry name" value="F5_F8_type_C"/>
    <property type="match status" value="1"/>
</dbReference>
<dbReference type="CDD" id="cd00057">
    <property type="entry name" value="FA58C"/>
    <property type="match status" value="1"/>
</dbReference>
<name>A0AAE0TLH2_9BIVA</name>
<evidence type="ECO:0000256" key="5">
    <source>
        <dbReference type="ARBA" id="ARBA00023136"/>
    </source>
</evidence>
<reference evidence="8" key="1">
    <citation type="journal article" date="2021" name="Genome Biol. Evol.">
        <title>A High-Quality Reference Genome for a Parasitic Bivalve with Doubly Uniparental Inheritance (Bivalvia: Unionida).</title>
        <authorList>
            <person name="Smith C.H."/>
        </authorList>
    </citation>
    <scope>NUCLEOTIDE SEQUENCE</scope>
    <source>
        <strain evidence="8">CHS0354</strain>
    </source>
</reference>
<evidence type="ECO:0000313" key="9">
    <source>
        <dbReference type="Proteomes" id="UP001195483"/>
    </source>
</evidence>
<dbReference type="EMBL" id="JAEAOA010001867">
    <property type="protein sequence ID" value="KAK3612138.1"/>
    <property type="molecule type" value="Genomic_DNA"/>
</dbReference>
<feature type="domain" description="F5/8 type C" evidence="7">
    <location>
        <begin position="28"/>
        <end position="127"/>
    </location>
</feature>
<dbReference type="Gene3D" id="2.60.120.260">
    <property type="entry name" value="Galactose-binding domain-like"/>
    <property type="match status" value="1"/>
</dbReference>
<comment type="subcellular location">
    <subcellularLocation>
        <location evidence="1">Endomembrane system</location>
        <topology evidence="1">Peripheral membrane protein</topology>
    </subcellularLocation>
    <subcellularLocation>
        <location evidence="2">Secreted</location>
    </subcellularLocation>
</comment>
<keyword evidence="3" id="KW-0964">Secreted</keyword>
<evidence type="ECO:0000256" key="2">
    <source>
        <dbReference type="ARBA" id="ARBA00004613"/>
    </source>
</evidence>
<keyword evidence="6" id="KW-1015">Disulfide bond</keyword>
<dbReference type="GO" id="GO:0012505">
    <property type="term" value="C:endomembrane system"/>
    <property type="evidence" value="ECO:0007669"/>
    <property type="project" value="UniProtKB-SubCell"/>
</dbReference>
<accession>A0AAE0TLH2</accession>
<dbReference type="PANTHER" id="PTHR46806:SF5">
    <property type="entry name" value="F5_8 TYPE C DOMAIN-CONTAINING PROTEIN"/>
    <property type="match status" value="1"/>
</dbReference>